<accession>A0ACC1I5K6</accession>
<name>A0ACC1I5K6_9FUNG</name>
<protein>
    <submittedName>
        <fullName evidence="1">Uncharacterized protein</fullName>
    </submittedName>
</protein>
<evidence type="ECO:0000313" key="1">
    <source>
        <dbReference type="EMBL" id="KAJ1887349.1"/>
    </source>
</evidence>
<proteinExistence type="predicted"/>
<dbReference type="Proteomes" id="UP001150581">
    <property type="component" value="Unassembled WGS sequence"/>
</dbReference>
<organism evidence="1 2">
    <name type="scientific">Kickxella alabastrina</name>
    <dbReference type="NCBI Taxonomy" id="61397"/>
    <lineage>
        <taxon>Eukaryota</taxon>
        <taxon>Fungi</taxon>
        <taxon>Fungi incertae sedis</taxon>
        <taxon>Zoopagomycota</taxon>
        <taxon>Kickxellomycotina</taxon>
        <taxon>Kickxellomycetes</taxon>
        <taxon>Kickxellales</taxon>
        <taxon>Kickxellaceae</taxon>
        <taxon>Kickxella</taxon>
    </lineage>
</organism>
<gene>
    <name evidence="1" type="ORF">LPJ66_009164</name>
</gene>
<evidence type="ECO:0000313" key="2">
    <source>
        <dbReference type="Proteomes" id="UP001150581"/>
    </source>
</evidence>
<sequence length="617" mass="65321">MAQGSPLAPAETRGYTTLDKLAVLSLVSALDTKDWDKIANVLRNRALGMLQGPRPYTRDDCRRIYQTAIGDPLSGGQRIAGDRAVLGEALNRAKGQRLCEIRDKLGVIESAIEKASVAAANSALVLEKQAVGKAESGSAITRGQRSQASPNLADSIAVTISGAVAVGNSEDINSEGRGADEESAFHNAALSPTEVYSTPNEELEDASVSTSGNGNDNSDDDKDGPGADAEKDNFSERQPSVINGAGSDMEESNGLQQLSLANKGSDDKEERTNSSADSEHAAADVFDDLLSEPSGHAQAESVDDDDNERLSTSPDTSKYGAHSDVPAILEMLSNPASDGAHASEDEILNFQDTKSASTPSKSPVATPEPEARESTEEAKMKDIESPDIAPAEEEVSVRSPPVSATASKSTASAADEQQLKNWKKNITTVWREISGHRYGSMFIGPIKSADAPNYYDVIRQPIDLKTIKNRIRDEEITTTVEFYRDIMHMLMNALMYNAEDTEVYQMAMEMIADAQSCIEQLLQTEAAVNNPKGNAIAGSGSSGASASASLVTSGMVSTDAVAAGGAIPAAVAAAAARSEANSKHDEHQHEGEDSDESMPAKRRRRAASGRAAKHLRA</sequence>
<comment type="caution">
    <text evidence="1">The sequence shown here is derived from an EMBL/GenBank/DDBJ whole genome shotgun (WGS) entry which is preliminary data.</text>
</comment>
<keyword evidence="2" id="KW-1185">Reference proteome</keyword>
<reference evidence="1" key="1">
    <citation type="submission" date="2022-07" db="EMBL/GenBank/DDBJ databases">
        <title>Phylogenomic reconstructions and comparative analyses of Kickxellomycotina fungi.</title>
        <authorList>
            <person name="Reynolds N.K."/>
            <person name="Stajich J.E."/>
            <person name="Barry K."/>
            <person name="Grigoriev I.V."/>
            <person name="Crous P."/>
            <person name="Smith M.E."/>
        </authorList>
    </citation>
    <scope>NUCLEOTIDE SEQUENCE</scope>
    <source>
        <strain evidence="1">Benny 63K</strain>
    </source>
</reference>
<dbReference type="EMBL" id="JANBPG010002014">
    <property type="protein sequence ID" value="KAJ1887349.1"/>
    <property type="molecule type" value="Genomic_DNA"/>
</dbReference>